<dbReference type="GO" id="GO:0005737">
    <property type="term" value="C:cytoplasm"/>
    <property type="evidence" value="ECO:0007669"/>
    <property type="project" value="UniProtKB-SubCell"/>
</dbReference>
<dbReference type="PATRIC" id="fig|79604.3.peg.312"/>
<feature type="binding site" evidence="16">
    <location>
        <begin position="107"/>
        <end position="110"/>
    </location>
    <ligand>
        <name>substrate</name>
    </ligand>
</feature>
<protein>
    <recommendedName>
        <fullName evidence="15 16">Type III pantothenate kinase</fullName>
        <ecNumber evidence="6 16">2.7.1.33</ecNumber>
    </recommendedName>
    <alternativeName>
        <fullName evidence="16">PanK-III</fullName>
    </alternativeName>
    <alternativeName>
        <fullName evidence="16">Pantothenic acid kinase</fullName>
    </alternativeName>
</protein>
<name>A0A172RWE8_9ACTN</name>
<keyword evidence="12 16" id="KW-0630">Potassium</keyword>
<keyword evidence="10 16" id="KW-0418">Kinase</keyword>
<evidence type="ECO:0000256" key="11">
    <source>
        <dbReference type="ARBA" id="ARBA00022840"/>
    </source>
</evidence>
<keyword evidence="18" id="KW-1185">Reference proteome</keyword>
<accession>A0A172RWE8</accession>
<keyword evidence="7 16" id="KW-0963">Cytoplasm</keyword>
<evidence type="ECO:0000256" key="9">
    <source>
        <dbReference type="ARBA" id="ARBA00022741"/>
    </source>
</evidence>
<dbReference type="InterPro" id="IPR043129">
    <property type="entry name" value="ATPase_NBD"/>
</dbReference>
<dbReference type="Proteomes" id="UP000182975">
    <property type="component" value="Unassembled WGS sequence"/>
</dbReference>
<evidence type="ECO:0000256" key="10">
    <source>
        <dbReference type="ARBA" id="ARBA00022777"/>
    </source>
</evidence>
<keyword evidence="13 16" id="KW-0173">Coenzyme A biosynthesis</keyword>
<organism evidence="17 18">
    <name type="scientific">Denitrobacterium detoxificans</name>
    <dbReference type="NCBI Taxonomy" id="79604"/>
    <lineage>
        <taxon>Bacteria</taxon>
        <taxon>Bacillati</taxon>
        <taxon>Actinomycetota</taxon>
        <taxon>Coriobacteriia</taxon>
        <taxon>Eggerthellales</taxon>
        <taxon>Eggerthellaceae</taxon>
        <taxon>Denitrobacterium</taxon>
    </lineage>
</organism>
<dbReference type="EMBL" id="FOEC01000013">
    <property type="protein sequence ID" value="SEO95806.1"/>
    <property type="molecule type" value="Genomic_DNA"/>
</dbReference>
<dbReference type="GO" id="GO:0046872">
    <property type="term" value="F:metal ion binding"/>
    <property type="evidence" value="ECO:0007669"/>
    <property type="project" value="UniProtKB-KW"/>
</dbReference>
<comment type="similarity">
    <text evidence="14 16">Belongs to the type III pantothenate kinase family.</text>
</comment>
<gene>
    <name evidence="16" type="primary">coaX</name>
    <name evidence="17" type="ORF">SAMN02910314_01744</name>
</gene>
<feature type="binding site" evidence="16">
    <location>
        <position position="132"/>
    </location>
    <ligand>
        <name>ATP</name>
        <dbReference type="ChEBI" id="CHEBI:30616"/>
    </ligand>
</feature>
<dbReference type="GO" id="GO:0005524">
    <property type="term" value="F:ATP binding"/>
    <property type="evidence" value="ECO:0007669"/>
    <property type="project" value="UniProtKB-UniRule"/>
</dbReference>
<dbReference type="STRING" id="79604.AAY81_01510"/>
<comment type="subunit">
    <text evidence="5 16">Homodimer.</text>
</comment>
<dbReference type="HAMAP" id="MF_01274">
    <property type="entry name" value="Pantothen_kinase_3"/>
    <property type="match status" value="1"/>
</dbReference>
<dbReference type="Pfam" id="PF03309">
    <property type="entry name" value="Pan_kinase"/>
    <property type="match status" value="1"/>
</dbReference>
<dbReference type="AlphaFoldDB" id="A0A172RWE8"/>
<dbReference type="GO" id="GO:0015937">
    <property type="term" value="P:coenzyme A biosynthetic process"/>
    <property type="evidence" value="ECO:0007669"/>
    <property type="project" value="UniProtKB-UniRule"/>
</dbReference>
<dbReference type="PANTHER" id="PTHR34265">
    <property type="entry name" value="TYPE III PANTOTHENATE KINASE"/>
    <property type="match status" value="1"/>
</dbReference>
<evidence type="ECO:0000256" key="2">
    <source>
        <dbReference type="ARBA" id="ARBA00001958"/>
    </source>
</evidence>
<evidence type="ECO:0000256" key="5">
    <source>
        <dbReference type="ARBA" id="ARBA00011738"/>
    </source>
</evidence>
<dbReference type="EC" id="2.7.1.33" evidence="6 16"/>
<dbReference type="NCBIfam" id="NF009855">
    <property type="entry name" value="PRK13321.1"/>
    <property type="match status" value="1"/>
</dbReference>
<comment type="function">
    <text evidence="16">Catalyzes the phosphorylation of pantothenate (Pan), the first step in CoA biosynthesis.</text>
</comment>
<reference evidence="18" key="1">
    <citation type="submission" date="2016-10" db="EMBL/GenBank/DDBJ databases">
        <authorList>
            <person name="Varghese N."/>
        </authorList>
    </citation>
    <scope>NUCLEOTIDE SEQUENCE [LARGE SCALE GENOMIC DNA]</scope>
    <source>
        <strain evidence="18">DSM 21843</strain>
    </source>
</reference>
<evidence type="ECO:0000256" key="12">
    <source>
        <dbReference type="ARBA" id="ARBA00022958"/>
    </source>
</evidence>
<proteinExistence type="inferred from homology"/>
<dbReference type="CDD" id="cd24015">
    <property type="entry name" value="ASKHA_NBD_PanK-III"/>
    <property type="match status" value="1"/>
</dbReference>
<comment type="cofactor">
    <cofactor evidence="16">
        <name>NH4(+)</name>
        <dbReference type="ChEBI" id="CHEBI:28938"/>
    </cofactor>
    <cofactor evidence="16">
        <name>K(+)</name>
        <dbReference type="ChEBI" id="CHEBI:29103"/>
    </cofactor>
    <text evidence="16">A monovalent cation. Ammonium or potassium.</text>
</comment>
<dbReference type="NCBIfam" id="TIGR00671">
    <property type="entry name" value="baf"/>
    <property type="match status" value="1"/>
</dbReference>
<evidence type="ECO:0000313" key="17">
    <source>
        <dbReference type="EMBL" id="SEO95806.1"/>
    </source>
</evidence>
<dbReference type="KEGG" id="ddt:AAY81_01510"/>
<dbReference type="SUPFAM" id="SSF53067">
    <property type="entry name" value="Actin-like ATPase domain"/>
    <property type="match status" value="2"/>
</dbReference>
<comment type="caution">
    <text evidence="16">Lacks conserved residue(s) required for the propagation of feature annotation.</text>
</comment>
<dbReference type="PANTHER" id="PTHR34265:SF1">
    <property type="entry name" value="TYPE III PANTOTHENATE KINASE"/>
    <property type="match status" value="1"/>
</dbReference>
<sequence length="256" mass="27007">MLLTIDVGNTHTVLGVYEGEELLHMWRVQTDAQQTSDEARVALNGLFQMADIEARQISGIALATVVPSLNRLWHTVGKTLCHCPVVSVDANVVADMIDTSGYGGTPGADRLADAVAARALYGSPAIVLDLGTATNIEVIDENGHFLGGAIAPGIQTSIEGLVNRTALLPDVELADPGCAIGNSTVKAIQIGVVYGQVDAIDGMVRRIWKQLGTETPVIATGGFGYLMSSLSQTVTDVNPELTLQGLRLIYQAKAEL</sequence>
<evidence type="ECO:0000256" key="13">
    <source>
        <dbReference type="ARBA" id="ARBA00022993"/>
    </source>
</evidence>
<keyword evidence="11 16" id="KW-0067">ATP-binding</keyword>
<feature type="active site" description="Proton acceptor" evidence="16">
    <location>
        <position position="109"/>
    </location>
</feature>
<evidence type="ECO:0000256" key="6">
    <source>
        <dbReference type="ARBA" id="ARBA00012102"/>
    </source>
</evidence>
<dbReference type="RefSeq" id="WP_066660539.1">
    <property type="nucleotide sequence ID" value="NZ_CP011402.1"/>
</dbReference>
<dbReference type="GO" id="GO:0004594">
    <property type="term" value="F:pantothenate kinase activity"/>
    <property type="evidence" value="ECO:0007669"/>
    <property type="project" value="UniProtKB-UniRule"/>
</dbReference>
<evidence type="ECO:0000256" key="15">
    <source>
        <dbReference type="ARBA" id="ARBA00040883"/>
    </source>
</evidence>
<evidence type="ECO:0000313" key="18">
    <source>
        <dbReference type="Proteomes" id="UP000182975"/>
    </source>
</evidence>
<evidence type="ECO:0000256" key="7">
    <source>
        <dbReference type="ARBA" id="ARBA00022490"/>
    </source>
</evidence>
<feature type="binding site" evidence="16">
    <location>
        <begin position="6"/>
        <end position="13"/>
    </location>
    <ligand>
        <name>ATP</name>
        <dbReference type="ChEBI" id="CHEBI:30616"/>
    </ligand>
</feature>
<comment type="pathway">
    <text evidence="4 16">Cofactor biosynthesis; coenzyme A biosynthesis; CoA from (R)-pantothenate: step 1/5.</text>
</comment>
<comment type="subcellular location">
    <subcellularLocation>
        <location evidence="3 16">Cytoplasm</location>
    </subcellularLocation>
</comment>
<feature type="binding site" evidence="16">
    <location>
        <position position="129"/>
    </location>
    <ligand>
        <name>K(+)</name>
        <dbReference type="ChEBI" id="CHEBI:29103"/>
    </ligand>
</feature>
<evidence type="ECO:0000256" key="3">
    <source>
        <dbReference type="ARBA" id="ARBA00004496"/>
    </source>
</evidence>
<evidence type="ECO:0000256" key="8">
    <source>
        <dbReference type="ARBA" id="ARBA00022679"/>
    </source>
</evidence>
<comment type="cofactor">
    <cofactor evidence="2">
        <name>K(+)</name>
        <dbReference type="ChEBI" id="CHEBI:29103"/>
    </cofactor>
</comment>
<keyword evidence="16" id="KW-0479">Metal-binding</keyword>
<evidence type="ECO:0000256" key="1">
    <source>
        <dbReference type="ARBA" id="ARBA00001206"/>
    </source>
</evidence>
<dbReference type="OrthoDB" id="9804707at2"/>
<dbReference type="UniPathway" id="UPA00241">
    <property type="reaction ID" value="UER00352"/>
</dbReference>
<evidence type="ECO:0000256" key="16">
    <source>
        <dbReference type="HAMAP-Rule" id="MF_01274"/>
    </source>
</evidence>
<dbReference type="InterPro" id="IPR004619">
    <property type="entry name" value="Type_III_PanK"/>
</dbReference>
<evidence type="ECO:0000256" key="4">
    <source>
        <dbReference type="ARBA" id="ARBA00005225"/>
    </source>
</evidence>
<comment type="catalytic activity">
    <reaction evidence="1 16">
        <text>(R)-pantothenate + ATP = (R)-4'-phosphopantothenate + ADP + H(+)</text>
        <dbReference type="Rhea" id="RHEA:16373"/>
        <dbReference type="ChEBI" id="CHEBI:10986"/>
        <dbReference type="ChEBI" id="CHEBI:15378"/>
        <dbReference type="ChEBI" id="CHEBI:29032"/>
        <dbReference type="ChEBI" id="CHEBI:30616"/>
        <dbReference type="ChEBI" id="CHEBI:456216"/>
        <dbReference type="EC" id="2.7.1.33"/>
    </reaction>
</comment>
<feature type="binding site" evidence="16">
    <location>
        <position position="184"/>
    </location>
    <ligand>
        <name>substrate</name>
    </ligand>
</feature>
<keyword evidence="8 16" id="KW-0808">Transferase</keyword>
<keyword evidence="9 16" id="KW-0547">Nucleotide-binding</keyword>
<evidence type="ECO:0000256" key="14">
    <source>
        <dbReference type="ARBA" id="ARBA00038036"/>
    </source>
</evidence>
<dbReference type="Gene3D" id="3.30.420.40">
    <property type="match status" value="2"/>
</dbReference>